<evidence type="ECO:0000313" key="3">
    <source>
        <dbReference type="EMBL" id="SFI01683.1"/>
    </source>
</evidence>
<dbReference type="InterPro" id="IPR005754">
    <property type="entry name" value="Sortase"/>
</dbReference>
<dbReference type="Pfam" id="PF04203">
    <property type="entry name" value="Sortase"/>
    <property type="match status" value="1"/>
</dbReference>
<proteinExistence type="predicted"/>
<dbReference type="RefSeq" id="WP_093372081.1">
    <property type="nucleotide sequence ID" value="NZ_FOQA01000005.1"/>
</dbReference>
<dbReference type="InterPro" id="IPR023365">
    <property type="entry name" value="Sortase_dom-sf"/>
</dbReference>
<organism evidence="3 4">
    <name type="scientific">Tindallia magadiensis</name>
    <dbReference type="NCBI Taxonomy" id="69895"/>
    <lineage>
        <taxon>Bacteria</taxon>
        <taxon>Bacillati</taxon>
        <taxon>Bacillota</taxon>
        <taxon>Clostridia</taxon>
        <taxon>Peptostreptococcales</taxon>
        <taxon>Tindalliaceae</taxon>
        <taxon>Tindallia</taxon>
    </lineage>
</organism>
<keyword evidence="4" id="KW-1185">Reference proteome</keyword>
<gene>
    <name evidence="3" type="ORF">SAMN05192551_105138</name>
</gene>
<feature type="active site" description="Proton donor/acceptor" evidence="2">
    <location>
        <position position="132"/>
    </location>
</feature>
<dbReference type="CDD" id="cd05830">
    <property type="entry name" value="Sortase_E"/>
    <property type="match status" value="1"/>
</dbReference>
<dbReference type="InterPro" id="IPR042003">
    <property type="entry name" value="Sortase_E"/>
</dbReference>
<protein>
    <submittedName>
        <fullName evidence="3">LPXTG-site transpeptidase (Sortase) family protein</fullName>
    </submittedName>
</protein>
<dbReference type="STRING" id="69895.SAMN05192551_105138"/>
<dbReference type="Proteomes" id="UP000199287">
    <property type="component" value="Unassembled WGS sequence"/>
</dbReference>
<name>A0A1I3ES08_9FIRM</name>
<dbReference type="EMBL" id="FOQA01000005">
    <property type="protein sequence ID" value="SFI01683.1"/>
    <property type="molecule type" value="Genomic_DNA"/>
</dbReference>
<evidence type="ECO:0000256" key="2">
    <source>
        <dbReference type="PIRSR" id="PIRSR605754-1"/>
    </source>
</evidence>
<dbReference type="Gene3D" id="2.40.260.10">
    <property type="entry name" value="Sortase"/>
    <property type="match status" value="1"/>
</dbReference>
<evidence type="ECO:0000256" key="1">
    <source>
        <dbReference type="ARBA" id="ARBA00022801"/>
    </source>
</evidence>
<dbReference type="OrthoDB" id="154054at2"/>
<sequence>MEQEKRKEIKNEGGSFPKISKKQMGIMLMLVGGILFYYFSRPPVIETGVVVSTGSVKEYVEDIKEQKDSNTSLVIELTEWEPMRLKIPVLDFDMEVINGGVFDEELLRKAPVHFEMSDLPGTEKGNTAFAAHRRGSYAFFRDLDELNPGDQIILETENHRFVYVMAWLKIVDPYDWSVIDSTEKPALTLQTCEPKNHPGTHRLIARAYLEAAMPKEE</sequence>
<dbReference type="NCBIfam" id="TIGR01076">
    <property type="entry name" value="sortase_fam"/>
    <property type="match status" value="1"/>
</dbReference>
<dbReference type="AlphaFoldDB" id="A0A1I3ES08"/>
<dbReference type="GO" id="GO:0016787">
    <property type="term" value="F:hydrolase activity"/>
    <property type="evidence" value="ECO:0007669"/>
    <property type="project" value="UniProtKB-KW"/>
</dbReference>
<reference evidence="4" key="1">
    <citation type="submission" date="2016-10" db="EMBL/GenBank/DDBJ databases">
        <authorList>
            <person name="Varghese N."/>
            <person name="Submissions S."/>
        </authorList>
    </citation>
    <scope>NUCLEOTIDE SEQUENCE [LARGE SCALE GENOMIC DNA]</scope>
    <source>
        <strain evidence="4">Z-7934</strain>
    </source>
</reference>
<feature type="active site" description="Acyl-thioester intermediate" evidence="2">
    <location>
        <position position="192"/>
    </location>
</feature>
<accession>A0A1I3ES08</accession>
<dbReference type="SUPFAM" id="SSF63817">
    <property type="entry name" value="Sortase"/>
    <property type="match status" value="1"/>
</dbReference>
<evidence type="ECO:0000313" key="4">
    <source>
        <dbReference type="Proteomes" id="UP000199287"/>
    </source>
</evidence>
<keyword evidence="1" id="KW-0378">Hydrolase</keyword>